<sequence length="176" mass="19691">MMDNTQESNVTVKDLKKISIAAASAINGGGRKSLGGGGRRTSWRLWCSGLVCVTGTDTSFKFMSLNSHLRQGKSLHQRDSIPHNVDPDIDRWIMPNIRLQPVLPILINTSFRKMCTKKQGVSIWFHAELEALQNEEKLNNLEIKMPEIFGGYITYALKTACKSWLLKLAIDSDVVS</sequence>
<organism evidence="1 2">
    <name type="scientific">Brassica cretica</name>
    <name type="common">Mustard</name>
    <dbReference type="NCBI Taxonomy" id="69181"/>
    <lineage>
        <taxon>Eukaryota</taxon>
        <taxon>Viridiplantae</taxon>
        <taxon>Streptophyta</taxon>
        <taxon>Embryophyta</taxon>
        <taxon>Tracheophyta</taxon>
        <taxon>Spermatophyta</taxon>
        <taxon>Magnoliopsida</taxon>
        <taxon>eudicotyledons</taxon>
        <taxon>Gunneridae</taxon>
        <taxon>Pentapetalae</taxon>
        <taxon>rosids</taxon>
        <taxon>malvids</taxon>
        <taxon>Brassicales</taxon>
        <taxon>Brassicaceae</taxon>
        <taxon>Brassiceae</taxon>
        <taxon>Brassica</taxon>
    </lineage>
</organism>
<dbReference type="Proteomes" id="UP000712600">
    <property type="component" value="Unassembled WGS sequence"/>
</dbReference>
<protein>
    <submittedName>
        <fullName evidence="1">Uncharacterized protein</fullName>
    </submittedName>
</protein>
<name>A0A8S9RJ88_BRACR</name>
<proteinExistence type="predicted"/>
<comment type="caution">
    <text evidence="1">The sequence shown here is derived from an EMBL/GenBank/DDBJ whole genome shotgun (WGS) entry which is preliminary data.</text>
</comment>
<evidence type="ECO:0000313" key="1">
    <source>
        <dbReference type="EMBL" id="KAF3573254.1"/>
    </source>
</evidence>
<dbReference type="EMBL" id="QGKX02000095">
    <property type="protein sequence ID" value="KAF3573254.1"/>
    <property type="molecule type" value="Genomic_DNA"/>
</dbReference>
<evidence type="ECO:0000313" key="2">
    <source>
        <dbReference type="Proteomes" id="UP000712600"/>
    </source>
</evidence>
<dbReference type="AlphaFoldDB" id="A0A8S9RJ88"/>
<accession>A0A8S9RJ88</accession>
<gene>
    <name evidence="1" type="ORF">F2Q69_00060041</name>
</gene>
<reference evidence="1" key="1">
    <citation type="submission" date="2019-12" db="EMBL/GenBank/DDBJ databases">
        <title>Genome sequencing and annotation of Brassica cretica.</title>
        <authorList>
            <person name="Studholme D.J."/>
            <person name="Sarris P."/>
        </authorList>
    </citation>
    <scope>NUCLEOTIDE SEQUENCE</scope>
    <source>
        <strain evidence="1">PFS-109/04</strain>
        <tissue evidence="1">Leaf</tissue>
    </source>
</reference>